<evidence type="ECO:0000256" key="4">
    <source>
        <dbReference type="ARBA" id="ARBA00022833"/>
    </source>
</evidence>
<keyword evidence="2" id="KW-0479">Metal-binding</keyword>
<keyword evidence="4" id="KW-0862">Zinc</keyword>
<dbReference type="PANTHER" id="PTHR10071">
    <property type="entry name" value="TRANSCRIPTION FACTOR GATA FAMILY MEMBER"/>
    <property type="match status" value="1"/>
</dbReference>
<proteinExistence type="predicted"/>
<dbReference type="GO" id="GO:0000978">
    <property type="term" value="F:RNA polymerase II cis-regulatory region sequence-specific DNA binding"/>
    <property type="evidence" value="ECO:0007669"/>
    <property type="project" value="TreeGrafter"/>
</dbReference>
<keyword evidence="9" id="KW-1185">Reference proteome</keyword>
<dbReference type="InterPro" id="IPR013088">
    <property type="entry name" value="Znf_NHR/GATA"/>
</dbReference>
<dbReference type="STRING" id="1314771.A0A197JXE2"/>
<dbReference type="GO" id="GO:0000122">
    <property type="term" value="P:negative regulation of transcription by RNA polymerase II"/>
    <property type="evidence" value="ECO:0007669"/>
    <property type="project" value="TreeGrafter"/>
</dbReference>
<dbReference type="AlphaFoldDB" id="A0A197JXE2"/>
<dbReference type="InterPro" id="IPR039355">
    <property type="entry name" value="Transcription_factor_GATA"/>
</dbReference>
<dbReference type="SUPFAM" id="SSF57716">
    <property type="entry name" value="Glucocorticoid receptor-like (DNA-binding domain)"/>
    <property type="match status" value="1"/>
</dbReference>
<feature type="non-terminal residue" evidence="8">
    <location>
        <position position="1"/>
    </location>
</feature>
<evidence type="ECO:0000313" key="8">
    <source>
        <dbReference type="EMBL" id="OAQ28944.1"/>
    </source>
</evidence>
<feature type="non-terminal residue" evidence="8">
    <location>
        <position position="50"/>
    </location>
</feature>
<gene>
    <name evidence="8" type="ORF">K457DRAFT_39272</name>
</gene>
<dbReference type="GO" id="GO:0008270">
    <property type="term" value="F:zinc ion binding"/>
    <property type="evidence" value="ECO:0007669"/>
    <property type="project" value="UniProtKB-KW"/>
</dbReference>
<evidence type="ECO:0000256" key="5">
    <source>
        <dbReference type="ARBA" id="ARBA00023242"/>
    </source>
</evidence>
<dbReference type="Pfam" id="PF00320">
    <property type="entry name" value="GATA"/>
    <property type="match status" value="1"/>
</dbReference>
<dbReference type="Gene3D" id="3.30.50.10">
    <property type="entry name" value="Erythroid Transcription Factor GATA-1, subunit A"/>
    <property type="match status" value="1"/>
</dbReference>
<dbReference type="InterPro" id="IPR000679">
    <property type="entry name" value="Znf_GATA"/>
</dbReference>
<reference evidence="8 9" key="1">
    <citation type="submission" date="2016-05" db="EMBL/GenBank/DDBJ databases">
        <title>Genome sequencing reveals origins of a unique bacterial endosymbiosis in the earliest lineages of terrestrial Fungi.</title>
        <authorList>
            <consortium name="DOE Joint Genome Institute"/>
            <person name="Uehling J."/>
            <person name="Gryganskyi A."/>
            <person name="Hameed K."/>
            <person name="Tschaplinski T."/>
            <person name="Misztal P."/>
            <person name="Wu S."/>
            <person name="Desiro A."/>
            <person name="Vande Pol N."/>
            <person name="Du Z.-Y."/>
            <person name="Zienkiewicz A."/>
            <person name="Zienkiewicz K."/>
            <person name="Morin E."/>
            <person name="Tisserant E."/>
            <person name="Splivallo R."/>
            <person name="Hainaut M."/>
            <person name="Henrissat B."/>
            <person name="Ohm R."/>
            <person name="Kuo A."/>
            <person name="Yan J."/>
            <person name="Lipzen A."/>
            <person name="Nolan M."/>
            <person name="Labutti K."/>
            <person name="Barry K."/>
            <person name="Goldstein A."/>
            <person name="Labbe J."/>
            <person name="Schadt C."/>
            <person name="Tuskan G."/>
            <person name="Grigoriev I."/>
            <person name="Martin F."/>
            <person name="Vilgalys R."/>
            <person name="Bonito G."/>
        </authorList>
    </citation>
    <scope>NUCLEOTIDE SEQUENCE [LARGE SCALE GENOMIC DNA]</scope>
    <source>
        <strain evidence="8 9">AG-77</strain>
    </source>
</reference>
<evidence type="ECO:0000313" key="9">
    <source>
        <dbReference type="Proteomes" id="UP000078512"/>
    </source>
</evidence>
<evidence type="ECO:0000256" key="3">
    <source>
        <dbReference type="ARBA" id="ARBA00022771"/>
    </source>
</evidence>
<keyword evidence="3 6" id="KW-0863">Zinc-finger</keyword>
<feature type="domain" description="GATA-type" evidence="7">
    <location>
        <begin position="1"/>
        <end position="50"/>
    </location>
</feature>
<organism evidence="8 9">
    <name type="scientific">Linnemannia elongata AG-77</name>
    <dbReference type="NCBI Taxonomy" id="1314771"/>
    <lineage>
        <taxon>Eukaryota</taxon>
        <taxon>Fungi</taxon>
        <taxon>Fungi incertae sedis</taxon>
        <taxon>Mucoromycota</taxon>
        <taxon>Mortierellomycotina</taxon>
        <taxon>Mortierellomycetes</taxon>
        <taxon>Mortierellales</taxon>
        <taxon>Mortierellaceae</taxon>
        <taxon>Linnemannia</taxon>
    </lineage>
</organism>
<evidence type="ECO:0000256" key="6">
    <source>
        <dbReference type="PROSITE-ProRule" id="PRU00094"/>
    </source>
</evidence>
<name>A0A197JXE2_9FUNG</name>
<evidence type="ECO:0000256" key="1">
    <source>
        <dbReference type="ARBA" id="ARBA00004123"/>
    </source>
</evidence>
<dbReference type="Proteomes" id="UP000078512">
    <property type="component" value="Unassembled WGS sequence"/>
</dbReference>
<evidence type="ECO:0000259" key="7">
    <source>
        <dbReference type="PROSITE" id="PS50114"/>
    </source>
</evidence>
<comment type="subcellular location">
    <subcellularLocation>
        <location evidence="1">Nucleus</location>
    </subcellularLocation>
</comment>
<protein>
    <recommendedName>
        <fullName evidence="7">GATA-type domain-containing protein</fullName>
    </recommendedName>
</protein>
<dbReference type="GO" id="GO:0000981">
    <property type="term" value="F:DNA-binding transcription factor activity, RNA polymerase II-specific"/>
    <property type="evidence" value="ECO:0007669"/>
    <property type="project" value="TreeGrafter"/>
</dbReference>
<dbReference type="PANTHER" id="PTHR10071:SF281">
    <property type="entry name" value="BOX A-BINDING FACTOR-RELATED"/>
    <property type="match status" value="1"/>
</dbReference>
<dbReference type="SMART" id="SM00401">
    <property type="entry name" value="ZnF_GATA"/>
    <property type="match status" value="1"/>
</dbReference>
<evidence type="ECO:0000256" key="2">
    <source>
        <dbReference type="ARBA" id="ARBA00022723"/>
    </source>
</evidence>
<dbReference type="OrthoDB" id="515401at2759"/>
<dbReference type="GO" id="GO:0005634">
    <property type="term" value="C:nucleus"/>
    <property type="evidence" value="ECO:0007669"/>
    <property type="project" value="UniProtKB-SubCell"/>
</dbReference>
<dbReference type="PROSITE" id="PS50114">
    <property type="entry name" value="GATA_ZN_FINGER_2"/>
    <property type="match status" value="1"/>
</dbReference>
<dbReference type="GO" id="GO:0045944">
    <property type="term" value="P:positive regulation of transcription by RNA polymerase II"/>
    <property type="evidence" value="ECO:0007669"/>
    <property type="project" value="TreeGrafter"/>
</dbReference>
<keyword evidence="5" id="KW-0539">Nucleus</keyword>
<dbReference type="EMBL" id="KV442044">
    <property type="protein sequence ID" value="OAQ28944.1"/>
    <property type="molecule type" value="Genomic_DNA"/>
</dbReference>
<sequence>LECFNCKVTQTPLWRRTLDRKHSLCNACGLYYKQYNGHRPLHIRHKPSLS</sequence>
<accession>A0A197JXE2</accession>
<dbReference type="CDD" id="cd00202">
    <property type="entry name" value="ZnF_GATA"/>
    <property type="match status" value="1"/>
</dbReference>